<keyword evidence="1" id="KW-1133">Transmembrane helix</keyword>
<dbReference type="InterPro" id="IPR038587">
    <property type="entry name" value="Ribosomal_eL40_sf"/>
</dbReference>
<evidence type="ECO:0000313" key="4">
    <source>
        <dbReference type="Proteomes" id="UP000186112"/>
    </source>
</evidence>
<feature type="domain" description="Putative zinc-ribbon" evidence="2">
    <location>
        <begin position="130"/>
        <end position="154"/>
    </location>
</feature>
<dbReference type="InterPro" id="IPR059113">
    <property type="entry name" value="Znf_ribbon"/>
</dbReference>
<keyword evidence="4" id="KW-1185">Reference proteome</keyword>
<organism evidence="3 4">
    <name type="scientific">Tissierella creatinophila DSM 6911</name>
    <dbReference type="NCBI Taxonomy" id="1123403"/>
    <lineage>
        <taxon>Bacteria</taxon>
        <taxon>Bacillati</taxon>
        <taxon>Bacillota</taxon>
        <taxon>Tissierellia</taxon>
        <taxon>Tissierellales</taxon>
        <taxon>Tissierellaceae</taxon>
        <taxon>Tissierella</taxon>
    </lineage>
</organism>
<sequence>MSNKISKERKTIYYIGMGLSAIGFILFISTFFTTFTGSAFDDIGFEPGMPSSFMTAPLGMIFMIVGGFLMNLGAKGAAGSGLLLDPEKARDDLKPYSSAAGGMINDAIDNMDIVKDKKKNEETKSTQVIKIKCRACGELNEEDAKFCKSCGERM</sequence>
<dbReference type="RefSeq" id="WP_075725352.1">
    <property type="nucleotide sequence ID" value="NZ_LTDM01000011.1"/>
</dbReference>
<dbReference type="AlphaFoldDB" id="A0A1U7M728"/>
<gene>
    <name evidence="3" type="ORF">TICRE_07810</name>
</gene>
<keyword evidence="1" id="KW-0812">Transmembrane</keyword>
<reference evidence="3 4" key="1">
    <citation type="submission" date="2016-02" db="EMBL/GenBank/DDBJ databases">
        <title>Genome sequence of Tissierella creatinophila DSM 6911.</title>
        <authorList>
            <person name="Poehlein A."/>
            <person name="Daniel R."/>
        </authorList>
    </citation>
    <scope>NUCLEOTIDE SEQUENCE [LARGE SCALE GENOMIC DNA]</scope>
    <source>
        <strain evidence="3 4">DSM 6911</strain>
    </source>
</reference>
<name>A0A1U7M728_TISCR</name>
<evidence type="ECO:0000313" key="3">
    <source>
        <dbReference type="EMBL" id="OLS03085.1"/>
    </source>
</evidence>
<feature type="transmembrane region" description="Helical" evidence="1">
    <location>
        <begin position="12"/>
        <end position="32"/>
    </location>
</feature>
<accession>A0A1U7M728</accession>
<comment type="caution">
    <text evidence="3">The sequence shown here is derived from an EMBL/GenBank/DDBJ whole genome shotgun (WGS) entry which is preliminary data.</text>
</comment>
<evidence type="ECO:0000256" key="1">
    <source>
        <dbReference type="SAM" id="Phobius"/>
    </source>
</evidence>
<dbReference type="Pfam" id="PF13248">
    <property type="entry name" value="Zn_ribbon_3"/>
    <property type="match status" value="1"/>
</dbReference>
<keyword evidence="1" id="KW-0472">Membrane</keyword>
<dbReference type="EMBL" id="LTDM01000011">
    <property type="protein sequence ID" value="OLS03085.1"/>
    <property type="molecule type" value="Genomic_DNA"/>
</dbReference>
<protein>
    <recommendedName>
        <fullName evidence="2">Putative zinc-ribbon domain-containing protein</fullName>
    </recommendedName>
</protein>
<dbReference type="Proteomes" id="UP000186112">
    <property type="component" value="Unassembled WGS sequence"/>
</dbReference>
<feature type="transmembrane region" description="Helical" evidence="1">
    <location>
        <begin position="52"/>
        <end position="74"/>
    </location>
</feature>
<proteinExistence type="predicted"/>
<dbReference type="OrthoDB" id="3259185at2"/>
<dbReference type="Gene3D" id="4.10.1060.50">
    <property type="match status" value="1"/>
</dbReference>
<evidence type="ECO:0000259" key="2">
    <source>
        <dbReference type="Pfam" id="PF13248"/>
    </source>
</evidence>